<keyword evidence="5" id="KW-0444">Lipid biosynthesis</keyword>
<protein>
    <recommendedName>
        <fullName evidence="5">Hydroxymethylglutaryl-CoA synthase</fullName>
        <shortName evidence="5">HMG-CoA synthase</shortName>
        <ecNumber evidence="5">2.3.3.10</ecNumber>
    </recommendedName>
    <alternativeName>
        <fullName evidence="5">3-hydroxy-3-methylglutaryl coenzyme A synthase</fullName>
    </alternativeName>
</protein>
<dbReference type="AlphaFoldDB" id="L8GE89"/>
<dbReference type="NCBIfam" id="TIGR01833">
    <property type="entry name" value="HMG-CoA-S_euk"/>
    <property type="match status" value="1"/>
</dbReference>
<evidence type="ECO:0000256" key="4">
    <source>
        <dbReference type="PIRSR" id="PIRSR610122-2"/>
    </source>
</evidence>
<dbReference type="CDD" id="cd00827">
    <property type="entry name" value="init_cond_enzymes"/>
    <property type="match status" value="1"/>
</dbReference>
<dbReference type="Proteomes" id="UP000011083">
    <property type="component" value="Unassembled WGS sequence"/>
</dbReference>
<keyword evidence="9" id="KW-1185">Reference proteome</keyword>
<dbReference type="FunFam" id="3.40.47.10:FF:000008">
    <property type="entry name" value="3-hydroxy-3-methylglutaryl coenzyme A synthase"/>
    <property type="match status" value="1"/>
</dbReference>
<evidence type="ECO:0000259" key="7">
    <source>
        <dbReference type="Pfam" id="PF08540"/>
    </source>
</evidence>
<keyword evidence="2 5" id="KW-0808">Transferase</keyword>
<dbReference type="GO" id="GO:0010142">
    <property type="term" value="P:farnesyl diphosphate biosynthetic process, mevalonate pathway"/>
    <property type="evidence" value="ECO:0007669"/>
    <property type="project" value="InterPro"/>
</dbReference>
<keyword evidence="5" id="KW-0443">Lipid metabolism</keyword>
<dbReference type="PANTHER" id="PTHR43323">
    <property type="entry name" value="3-HYDROXY-3-METHYLGLUTARYL COENZYME A SYNTHASE"/>
    <property type="match status" value="1"/>
</dbReference>
<dbReference type="InterPro" id="IPR013746">
    <property type="entry name" value="HMG_CoA_synt_C_dom"/>
</dbReference>
<dbReference type="InterPro" id="IPR000590">
    <property type="entry name" value="HMG_CoA_synt_AS"/>
</dbReference>
<name>L8GE89_ACACF</name>
<dbReference type="STRING" id="1257118.L8GE89"/>
<feature type="active site" description="Proton donor/acceptor" evidence="3">
    <location>
        <position position="146"/>
    </location>
</feature>
<dbReference type="SUPFAM" id="SSF53901">
    <property type="entry name" value="Thiolase-like"/>
    <property type="match status" value="2"/>
</dbReference>
<gene>
    <name evidence="8" type="ORF">ACA1_048170</name>
</gene>
<dbReference type="PROSITE" id="PS01226">
    <property type="entry name" value="HMG_COA_SYNTHASE"/>
    <property type="match status" value="1"/>
</dbReference>
<dbReference type="PANTHER" id="PTHR43323:SF2">
    <property type="entry name" value="HYDROXYMETHYLGLUTARYL-COA SYNTHASE"/>
    <property type="match status" value="1"/>
</dbReference>
<feature type="binding site" evidence="4">
    <location>
        <position position="272"/>
    </location>
    <ligand>
        <name>CoA</name>
        <dbReference type="ChEBI" id="CHEBI:57287"/>
    </ligand>
</feature>
<dbReference type="InterPro" id="IPR013528">
    <property type="entry name" value="HMG_CoA_synth_N"/>
</dbReference>
<dbReference type="Gene3D" id="3.40.47.10">
    <property type="match status" value="1"/>
</dbReference>
<dbReference type="GO" id="GO:0004421">
    <property type="term" value="F:hydroxymethylglutaryl-CoA synthase activity"/>
    <property type="evidence" value="ECO:0007669"/>
    <property type="project" value="UniProtKB-EC"/>
</dbReference>
<dbReference type="EMBL" id="KB008164">
    <property type="protein sequence ID" value="ELR11028.1"/>
    <property type="molecule type" value="Genomic_DNA"/>
</dbReference>
<dbReference type="RefSeq" id="XP_004333041.1">
    <property type="nucleotide sequence ID" value="XM_004332993.1"/>
</dbReference>
<dbReference type="EC" id="2.3.3.10" evidence="5"/>
<proteinExistence type="inferred from homology"/>
<feature type="active site" description="Proton donor/acceptor" evidence="3">
    <location>
        <position position="311"/>
    </location>
</feature>
<dbReference type="InterPro" id="IPR016039">
    <property type="entry name" value="Thiolase-like"/>
</dbReference>
<evidence type="ECO:0000256" key="1">
    <source>
        <dbReference type="ARBA" id="ARBA00007061"/>
    </source>
</evidence>
<evidence type="ECO:0000259" key="6">
    <source>
        <dbReference type="Pfam" id="PF01154"/>
    </source>
</evidence>
<keyword evidence="5" id="KW-0752">Steroid biosynthesis</keyword>
<evidence type="ECO:0000256" key="2">
    <source>
        <dbReference type="ARBA" id="ARBA00022679"/>
    </source>
</evidence>
<comment type="function">
    <text evidence="5">Catalyzes the condensation of acetyl-CoA with acetoacetyl-CoA to form HMG-CoA.</text>
</comment>
<organism evidence="8 9">
    <name type="scientific">Acanthamoeba castellanii (strain ATCC 30010 / Neff)</name>
    <dbReference type="NCBI Taxonomy" id="1257118"/>
    <lineage>
        <taxon>Eukaryota</taxon>
        <taxon>Amoebozoa</taxon>
        <taxon>Discosea</taxon>
        <taxon>Longamoebia</taxon>
        <taxon>Centramoebida</taxon>
        <taxon>Acanthamoebidae</taxon>
        <taxon>Acanthamoeba</taxon>
    </lineage>
</organism>
<accession>L8GE89</accession>
<feature type="domain" description="Hydroxymethylglutaryl-coenzyme A synthase N-terminal" evidence="6">
    <location>
        <begin position="64"/>
        <end position="237"/>
    </location>
</feature>
<evidence type="ECO:0000313" key="9">
    <source>
        <dbReference type="Proteomes" id="UP000011083"/>
    </source>
</evidence>
<keyword evidence="5" id="KW-1207">Sterol metabolism</keyword>
<comment type="pathway">
    <text evidence="5">Metabolic intermediate biosynthesis; (R)-mevalonate biosynthesis; (R)-mevalonate from acetyl-CoA: step 2/3.</text>
</comment>
<dbReference type="OrthoDB" id="1269963at2759"/>
<dbReference type="InterPro" id="IPR010122">
    <property type="entry name" value="HMG_CoA_synthase_euk"/>
</dbReference>
<feature type="domain" description="Hydroxymethylglutaryl-coenzyme A synthase C-terminal" evidence="7">
    <location>
        <begin position="238"/>
        <end position="510"/>
    </location>
</feature>
<dbReference type="GO" id="GO:0006084">
    <property type="term" value="P:acetyl-CoA metabolic process"/>
    <property type="evidence" value="ECO:0007669"/>
    <property type="project" value="InterPro"/>
</dbReference>
<evidence type="ECO:0000256" key="3">
    <source>
        <dbReference type="PIRSR" id="PIRSR610122-1"/>
    </source>
</evidence>
<dbReference type="KEGG" id="acan:ACA1_048170"/>
<dbReference type="OMA" id="DDAYNWI"/>
<keyword evidence="5" id="KW-0753">Steroid metabolism</keyword>
<dbReference type="UniPathway" id="UPA00058">
    <property type="reaction ID" value="UER00102"/>
</dbReference>
<feature type="binding site" evidence="4">
    <location>
        <position position="316"/>
    </location>
    <ligand>
        <name>CoA</name>
        <dbReference type="ChEBI" id="CHEBI:57287"/>
    </ligand>
</feature>
<evidence type="ECO:0000256" key="5">
    <source>
        <dbReference type="RuleBase" id="RU364071"/>
    </source>
</evidence>
<dbReference type="VEuPathDB" id="AmoebaDB:ACA1_048170"/>
<dbReference type="Pfam" id="PF08540">
    <property type="entry name" value="HMG_CoA_synt_C"/>
    <property type="match status" value="1"/>
</dbReference>
<feature type="binding site" evidence="4">
    <location>
        <position position="320"/>
    </location>
    <ligand>
        <name>CoA</name>
        <dbReference type="ChEBI" id="CHEBI:57287"/>
    </ligand>
</feature>
<dbReference type="Pfam" id="PF01154">
    <property type="entry name" value="HMG_CoA_synt_N"/>
    <property type="match status" value="1"/>
</dbReference>
<comment type="catalytic activity">
    <reaction evidence="5">
        <text>acetoacetyl-CoA + acetyl-CoA + H2O = (3S)-3-hydroxy-3-methylglutaryl-CoA + CoA + H(+)</text>
        <dbReference type="Rhea" id="RHEA:10188"/>
        <dbReference type="ChEBI" id="CHEBI:15377"/>
        <dbReference type="ChEBI" id="CHEBI:15378"/>
        <dbReference type="ChEBI" id="CHEBI:43074"/>
        <dbReference type="ChEBI" id="CHEBI:57286"/>
        <dbReference type="ChEBI" id="CHEBI:57287"/>
        <dbReference type="ChEBI" id="CHEBI:57288"/>
        <dbReference type="EC" id="2.3.3.10"/>
    </reaction>
</comment>
<comment type="similarity">
    <text evidence="1 5">Belongs to the thiolase-like superfamily. HMG-CoA synthase family.</text>
</comment>
<dbReference type="GeneID" id="14911452"/>
<dbReference type="GO" id="GO:0016126">
    <property type="term" value="P:sterol biosynthetic process"/>
    <property type="evidence" value="ECO:0007669"/>
    <property type="project" value="UniProtKB-KW"/>
</dbReference>
<sequence length="513" mass="55979">MRRQSTLATLATATRRSATIAGVLRSVNATTTTTACGRGGIATMLATSPTTSARRGVATDFSHYPRDVGIVALDVYFPSTYVSQADLETHDGVAAGKYTVGLGQTSMAFTGDREDINSICLTAVQSLLEKYNIDPKDVGRVEVGTETIVDKSKSVKSTLMDLFQKAGNTDIEGVDTTNACYGGTNALFNAINWVESSYWDGRYAVVVAGDIAVYEAGPARPTGGAAAVAMLIGKGAPIVFERGIRSTFMENAWDFYKPVMGSEYPLVDGALSNTCYLRALDQCFYTYAERFEKAHGKKLSLDADVDYALFHSPYTKLVQKSWARMNYLEAVKNEAHALHESLKSQNKLQPETTYEDNNLMKEVIKYSDATYKSKVGPSLTLPKELGNSYCGSLYTGLLSLVASHADAATSEAEKRALMFSYGSGLAASLFSVKLKSGLKKIADTSNFQARLAQRKKVAPADFVEALKRRETATSDDVPKPFVPSDKVEDLFPGTFYLEQVDEKFRRTYARNQQ</sequence>
<reference evidence="8 9" key="1">
    <citation type="journal article" date="2013" name="Genome Biol.">
        <title>Genome of Acanthamoeba castellanii highlights extensive lateral gene transfer and early evolution of tyrosine kinase signaling.</title>
        <authorList>
            <person name="Clarke M."/>
            <person name="Lohan A.J."/>
            <person name="Liu B."/>
            <person name="Lagkouvardos I."/>
            <person name="Roy S."/>
            <person name="Zafar N."/>
            <person name="Bertelli C."/>
            <person name="Schilde C."/>
            <person name="Kianianmomeni A."/>
            <person name="Burglin T.R."/>
            <person name="Frech C."/>
            <person name="Turcotte B."/>
            <person name="Kopec K.O."/>
            <person name="Synnott J.M."/>
            <person name="Choo C."/>
            <person name="Paponov I."/>
            <person name="Finkler A."/>
            <person name="Soon Heng Tan C."/>
            <person name="Hutchins A.P."/>
            <person name="Weinmeier T."/>
            <person name="Rattei T."/>
            <person name="Chu J.S."/>
            <person name="Gimenez G."/>
            <person name="Irimia M."/>
            <person name="Rigden D.J."/>
            <person name="Fitzpatrick D.A."/>
            <person name="Lorenzo-Morales J."/>
            <person name="Bateman A."/>
            <person name="Chiu C.H."/>
            <person name="Tang P."/>
            <person name="Hegemann P."/>
            <person name="Fromm H."/>
            <person name="Raoult D."/>
            <person name="Greub G."/>
            <person name="Miranda-Saavedra D."/>
            <person name="Chen N."/>
            <person name="Nash P."/>
            <person name="Ginger M.L."/>
            <person name="Horn M."/>
            <person name="Schaap P."/>
            <person name="Caler L."/>
            <person name="Loftus B."/>
        </authorList>
    </citation>
    <scope>NUCLEOTIDE SEQUENCE [LARGE SCALE GENOMIC DNA]</scope>
    <source>
        <strain evidence="8 9">Neff</strain>
    </source>
</reference>
<evidence type="ECO:0000313" key="8">
    <source>
        <dbReference type="EMBL" id="ELR11028.1"/>
    </source>
</evidence>
<feature type="active site" description="Acyl-thioester intermediate" evidence="3">
    <location>
        <position position="180"/>
    </location>
</feature>
<keyword evidence="5" id="KW-0756">Sterol biosynthesis</keyword>